<evidence type="ECO:0000256" key="2">
    <source>
        <dbReference type="ARBA" id="ARBA00012418"/>
    </source>
</evidence>
<protein>
    <recommendedName>
        <fullName evidence="3 11">DNA-directed RNA polymerase subunit omega</fullName>
        <shortName evidence="11">RNAP omega subunit</shortName>
        <ecNumber evidence="2 11">2.7.7.6</ecNumber>
    </recommendedName>
    <alternativeName>
        <fullName evidence="11">RNA polymerase omega subunit</fullName>
    </alternativeName>
    <alternativeName>
        <fullName evidence="9 11">Transcriptase subunit omega</fullName>
    </alternativeName>
</protein>
<evidence type="ECO:0000256" key="3">
    <source>
        <dbReference type="ARBA" id="ARBA00013725"/>
    </source>
</evidence>
<dbReference type="Gene3D" id="3.90.940.10">
    <property type="match status" value="1"/>
</dbReference>
<dbReference type="GO" id="GO:0006351">
    <property type="term" value="P:DNA-templated transcription"/>
    <property type="evidence" value="ECO:0007669"/>
    <property type="project" value="UniProtKB-UniRule"/>
</dbReference>
<evidence type="ECO:0000256" key="7">
    <source>
        <dbReference type="ARBA" id="ARBA00023163"/>
    </source>
</evidence>
<dbReference type="GO" id="GO:0000428">
    <property type="term" value="C:DNA-directed RNA polymerase complex"/>
    <property type="evidence" value="ECO:0007669"/>
    <property type="project" value="UniProtKB-KW"/>
</dbReference>
<organism evidence="12">
    <name type="scientific">Candidatus Actinomarina minuta</name>
    <dbReference type="NCBI Taxonomy" id="1389454"/>
    <lineage>
        <taxon>Bacteria</taxon>
        <taxon>Bacillati</taxon>
        <taxon>Actinomycetota</taxon>
        <taxon>Actinomycetes</taxon>
        <taxon>Candidatus Actinomarinidae</taxon>
        <taxon>Candidatus Actinomarinales</taxon>
        <taxon>Candidatus Actinomarineae</taxon>
        <taxon>Candidatus Actinomarinaceae</taxon>
        <taxon>Candidatus Actinomarina</taxon>
    </lineage>
</organism>
<name>S5DQD3_9ACTN</name>
<evidence type="ECO:0000256" key="6">
    <source>
        <dbReference type="ARBA" id="ARBA00022695"/>
    </source>
</evidence>
<dbReference type="SUPFAM" id="SSF63562">
    <property type="entry name" value="RPB6/omega subunit-like"/>
    <property type="match status" value="1"/>
</dbReference>
<comment type="subunit">
    <text evidence="8 11">The RNAP catalytic core consists of 2 alpha, 1 beta, 1 beta' and 1 omega subunit. When a sigma factor is associated with the core the holoenzyme is formed, which can initiate transcription.</text>
</comment>
<keyword evidence="5 11" id="KW-0808">Transferase</keyword>
<dbReference type="AlphaFoldDB" id="S5DQD3"/>
<dbReference type="InterPro" id="IPR036161">
    <property type="entry name" value="RPB6/omega-like_sf"/>
</dbReference>
<evidence type="ECO:0000313" key="12">
    <source>
        <dbReference type="EMBL" id="AGQ19808.1"/>
    </source>
</evidence>
<evidence type="ECO:0000256" key="9">
    <source>
        <dbReference type="ARBA" id="ARBA00029924"/>
    </source>
</evidence>
<dbReference type="SMART" id="SM01409">
    <property type="entry name" value="RNA_pol_Rpb6"/>
    <property type="match status" value="1"/>
</dbReference>
<sequence length="75" mass="8216">MIKPPIENLLEETPGRFALVITAARRARDINSYFNQLGEGIGAYTPPQVQSLSRKPLTVAFEEIAAGKVEVSEES</sequence>
<dbReference type="Pfam" id="PF01192">
    <property type="entry name" value="RNA_pol_Rpb6"/>
    <property type="match status" value="1"/>
</dbReference>
<comment type="function">
    <text evidence="11">Promotes RNA polymerase assembly. Latches the N- and C-terminal regions of the beta' subunit thereby facilitating its interaction with the beta and alpha subunits.</text>
</comment>
<proteinExistence type="inferred from homology"/>
<keyword evidence="4 11" id="KW-0240">DNA-directed RNA polymerase</keyword>
<dbReference type="NCBIfam" id="TIGR00690">
    <property type="entry name" value="rpoZ"/>
    <property type="match status" value="1"/>
</dbReference>
<evidence type="ECO:0000256" key="10">
    <source>
        <dbReference type="ARBA" id="ARBA00048552"/>
    </source>
</evidence>
<dbReference type="EC" id="2.7.7.6" evidence="2 11"/>
<comment type="similarity">
    <text evidence="1 11">Belongs to the RNA polymerase subunit omega family.</text>
</comment>
<dbReference type="HAMAP" id="MF_00366">
    <property type="entry name" value="RNApol_bact_RpoZ"/>
    <property type="match status" value="1"/>
</dbReference>
<dbReference type="PANTHER" id="PTHR34476:SF1">
    <property type="entry name" value="DNA-DIRECTED RNA POLYMERASE SUBUNIT OMEGA"/>
    <property type="match status" value="1"/>
</dbReference>
<dbReference type="GO" id="GO:0003677">
    <property type="term" value="F:DNA binding"/>
    <property type="evidence" value="ECO:0007669"/>
    <property type="project" value="UniProtKB-UniRule"/>
</dbReference>
<evidence type="ECO:0000256" key="8">
    <source>
        <dbReference type="ARBA" id="ARBA00025935"/>
    </source>
</evidence>
<keyword evidence="6 11" id="KW-0548">Nucleotidyltransferase</keyword>
<reference evidence="12" key="1">
    <citation type="journal article" date="2013" name="Sci. Rep.">
        <title>Metagenomics uncovers a new group of low GC and ultra-small marine Actinobacteria.</title>
        <authorList>
            <person name="Ghai R."/>
            <person name="Mizuno C.M."/>
            <person name="Picazo A."/>
            <person name="Camacho A."/>
            <person name="Rodriguez-Valera F."/>
        </authorList>
    </citation>
    <scope>NUCLEOTIDE SEQUENCE</scope>
</reference>
<keyword evidence="7 11" id="KW-0804">Transcription</keyword>
<dbReference type="GO" id="GO:0003899">
    <property type="term" value="F:DNA-directed RNA polymerase activity"/>
    <property type="evidence" value="ECO:0007669"/>
    <property type="project" value="UniProtKB-UniRule"/>
</dbReference>
<gene>
    <name evidence="11" type="primary">rpoZ</name>
</gene>
<dbReference type="PANTHER" id="PTHR34476">
    <property type="entry name" value="DNA-DIRECTED RNA POLYMERASE SUBUNIT OMEGA"/>
    <property type="match status" value="1"/>
</dbReference>
<evidence type="ECO:0000256" key="11">
    <source>
        <dbReference type="HAMAP-Rule" id="MF_00366"/>
    </source>
</evidence>
<comment type="catalytic activity">
    <reaction evidence="10 11">
        <text>RNA(n) + a ribonucleoside 5'-triphosphate = RNA(n+1) + diphosphate</text>
        <dbReference type="Rhea" id="RHEA:21248"/>
        <dbReference type="Rhea" id="RHEA-COMP:14527"/>
        <dbReference type="Rhea" id="RHEA-COMP:17342"/>
        <dbReference type="ChEBI" id="CHEBI:33019"/>
        <dbReference type="ChEBI" id="CHEBI:61557"/>
        <dbReference type="ChEBI" id="CHEBI:140395"/>
        <dbReference type="EC" id="2.7.7.6"/>
    </reaction>
</comment>
<dbReference type="InterPro" id="IPR006110">
    <property type="entry name" value="Pol_omega/Rpo6/RPB6"/>
</dbReference>
<evidence type="ECO:0000256" key="4">
    <source>
        <dbReference type="ARBA" id="ARBA00022478"/>
    </source>
</evidence>
<evidence type="ECO:0000256" key="5">
    <source>
        <dbReference type="ARBA" id="ARBA00022679"/>
    </source>
</evidence>
<dbReference type="EMBL" id="KC811143">
    <property type="protein sequence ID" value="AGQ19808.1"/>
    <property type="molecule type" value="Genomic_DNA"/>
</dbReference>
<dbReference type="EMBL" id="KC811146">
    <property type="protein sequence ID" value="AGQ19929.1"/>
    <property type="molecule type" value="Genomic_DNA"/>
</dbReference>
<dbReference type="InterPro" id="IPR003716">
    <property type="entry name" value="DNA-dir_RNA_pol_omega"/>
</dbReference>
<accession>S5DQD3</accession>
<evidence type="ECO:0000256" key="1">
    <source>
        <dbReference type="ARBA" id="ARBA00006711"/>
    </source>
</evidence>